<gene>
    <name evidence="1" type="ORF">DYU11_22650</name>
</gene>
<accession>A0A418M1W9</accession>
<reference evidence="1 2" key="1">
    <citation type="submission" date="2018-08" db="EMBL/GenBank/DDBJ databases">
        <title>Fibrisoma montanum sp. nov., isolated from Danxia mountain soil.</title>
        <authorList>
            <person name="Huang Y."/>
        </authorList>
    </citation>
    <scope>NUCLEOTIDE SEQUENCE [LARGE SCALE GENOMIC DNA]</scope>
    <source>
        <strain evidence="1 2">HYT19</strain>
    </source>
</reference>
<dbReference type="AlphaFoldDB" id="A0A418M1W9"/>
<dbReference type="RefSeq" id="WP_119670018.1">
    <property type="nucleotide sequence ID" value="NZ_QXED01000007.1"/>
</dbReference>
<evidence type="ECO:0000313" key="1">
    <source>
        <dbReference type="EMBL" id="RIV19732.1"/>
    </source>
</evidence>
<dbReference type="EMBL" id="QXED01000007">
    <property type="protein sequence ID" value="RIV19732.1"/>
    <property type="molecule type" value="Genomic_DNA"/>
</dbReference>
<organism evidence="1 2">
    <name type="scientific">Fibrisoma montanum</name>
    <dbReference type="NCBI Taxonomy" id="2305895"/>
    <lineage>
        <taxon>Bacteria</taxon>
        <taxon>Pseudomonadati</taxon>
        <taxon>Bacteroidota</taxon>
        <taxon>Cytophagia</taxon>
        <taxon>Cytophagales</taxon>
        <taxon>Spirosomataceae</taxon>
        <taxon>Fibrisoma</taxon>
    </lineage>
</organism>
<proteinExistence type="predicted"/>
<name>A0A418M1W9_9BACT</name>
<evidence type="ECO:0000313" key="2">
    <source>
        <dbReference type="Proteomes" id="UP000283523"/>
    </source>
</evidence>
<protein>
    <submittedName>
        <fullName evidence="1">Uncharacterized protein</fullName>
    </submittedName>
</protein>
<dbReference type="Proteomes" id="UP000283523">
    <property type="component" value="Unassembled WGS sequence"/>
</dbReference>
<keyword evidence="2" id="KW-1185">Reference proteome</keyword>
<sequence length="114" mass="13076">MIRTLLFWSTYGFHKFEISKEYPEYFVNYFVEFPAIPTAGTGIDLFEILINSGLNKPVDLRRKGEGKKESQLLTEELADIITGGLTWSIDYTAWSADENGIYLRCNLTAEHEES</sequence>
<comment type="caution">
    <text evidence="1">The sequence shown here is derived from an EMBL/GenBank/DDBJ whole genome shotgun (WGS) entry which is preliminary data.</text>
</comment>